<dbReference type="Pfam" id="PF03629">
    <property type="entry name" value="SASA"/>
    <property type="match status" value="2"/>
</dbReference>
<dbReference type="EMBL" id="JAQGEF010000012">
    <property type="protein sequence ID" value="MDA3615415.1"/>
    <property type="molecule type" value="Genomic_DNA"/>
</dbReference>
<keyword evidence="2" id="KW-0472">Membrane</keyword>
<name>A0ABT4UKR4_9BACT</name>
<evidence type="ECO:0000259" key="3">
    <source>
        <dbReference type="Pfam" id="PF03629"/>
    </source>
</evidence>
<dbReference type="Gene3D" id="2.60.120.260">
    <property type="entry name" value="Galactose-binding domain-like"/>
    <property type="match status" value="1"/>
</dbReference>
<feature type="domain" description="Sialate O-acetylesterase" evidence="3">
    <location>
        <begin position="142"/>
        <end position="265"/>
    </location>
</feature>
<feature type="transmembrane region" description="Helical" evidence="2">
    <location>
        <begin position="35"/>
        <end position="54"/>
    </location>
</feature>
<proteinExistence type="predicted"/>
<dbReference type="Gene3D" id="3.40.50.1110">
    <property type="entry name" value="SGNH hydrolase"/>
    <property type="match status" value="2"/>
</dbReference>
<dbReference type="SUPFAM" id="SSF52266">
    <property type="entry name" value="SGNH hydrolase"/>
    <property type="match status" value="1"/>
</dbReference>
<dbReference type="SUPFAM" id="SSF49785">
    <property type="entry name" value="Galactose-binding domain-like"/>
    <property type="match status" value="1"/>
</dbReference>
<dbReference type="InterPro" id="IPR008979">
    <property type="entry name" value="Galactose-bd-like_sf"/>
</dbReference>
<evidence type="ECO:0000313" key="4">
    <source>
        <dbReference type="EMBL" id="MDA3615415.1"/>
    </source>
</evidence>
<organism evidence="4 5">
    <name type="scientific">Polluticaenibacter yanchengensis</name>
    <dbReference type="NCBI Taxonomy" id="3014562"/>
    <lineage>
        <taxon>Bacteria</taxon>
        <taxon>Pseudomonadati</taxon>
        <taxon>Bacteroidota</taxon>
        <taxon>Chitinophagia</taxon>
        <taxon>Chitinophagales</taxon>
        <taxon>Chitinophagaceae</taxon>
        <taxon>Polluticaenibacter</taxon>
    </lineage>
</organism>
<keyword evidence="2" id="KW-1133">Transmembrane helix</keyword>
<keyword evidence="2" id="KW-0812">Transmembrane</keyword>
<protein>
    <submittedName>
        <fullName evidence="4">Sialate O-acetylesterase</fullName>
    </submittedName>
</protein>
<keyword evidence="5" id="KW-1185">Reference proteome</keyword>
<dbReference type="InterPro" id="IPR036514">
    <property type="entry name" value="SGNH_hydro_sf"/>
</dbReference>
<dbReference type="Proteomes" id="UP001210231">
    <property type="component" value="Unassembled WGS sequence"/>
</dbReference>
<accession>A0ABT4UKR4</accession>
<dbReference type="InterPro" id="IPR039329">
    <property type="entry name" value="SIAE"/>
</dbReference>
<evidence type="ECO:0000313" key="5">
    <source>
        <dbReference type="Proteomes" id="UP001210231"/>
    </source>
</evidence>
<dbReference type="InterPro" id="IPR005181">
    <property type="entry name" value="SASA"/>
</dbReference>
<comment type="caution">
    <text evidence="4">The sequence shown here is derived from an EMBL/GenBank/DDBJ whole genome shotgun (WGS) entry which is preliminary data.</text>
</comment>
<dbReference type="PANTHER" id="PTHR22901">
    <property type="entry name" value="SIALATE O-ACETYLESTERASE"/>
    <property type="match status" value="1"/>
</dbReference>
<sequence length="682" mass="77723">MTFQEFNKISKTAARRLMRLDVGAQIKNSILEQPLFAIIMKQLLSILILIFGLIHQTFANIKLPRLVSNNMILQRDEKVKIWGWADAGENIIVTLNNKNYNTVTNKEGNWEVYIDAHKAGGPYEMVIKGNNNITISNILFGDVWICGGQSNMELWMGRLQLTYDNEIKNADNDRIRQFIVPDKYNYKAPQKDIDNGAWLPATSEYIKDFSAVAYFFAKKVQAKTGVPIGLINSALGGSPAQSWISEPAIKQYSKFYNSLQKYKSDSLIQSLLKNNDAIYTDWYNLLNTNDKGINKWMHPDQREGVNWQPYKVPGYWPFQIDFKSNGVVWFNKTIQLSKEQLAQSENLTLELGRLVDKDSVWVNGHFVGTTSYQYPPRQYPLSSKFLKEGNNDITIRLINERSNGGFIPDKPYRLFNEHYTIDLKGNWQYAVGTSQSTMKAPAFVQWETTGLYNAMIAPLTNYAVKGVIWYQGEANTWNWEQYEALMRTLIEDWRNQWQKPTMPFIGVQLANFMDTTSDIKESNWAHLRNQQRKMLAIPNTGLAVTIDIGEWNDIHPVNKKDVGERLALQALKTVYGQKKLVAAGPIYKSQAIKANSIILSFENNKALKSSDGKALQYFWIADSSNKYVKANAIIEKGKIRVSADGMKQPLYVRYAWADNPVGANLTNITGIPASPFSTNPKD</sequence>
<keyword evidence="1" id="KW-0378">Hydrolase</keyword>
<evidence type="ECO:0000256" key="2">
    <source>
        <dbReference type="SAM" id="Phobius"/>
    </source>
</evidence>
<feature type="domain" description="Sialate O-acetylesterase" evidence="3">
    <location>
        <begin position="445"/>
        <end position="570"/>
    </location>
</feature>
<evidence type="ECO:0000256" key="1">
    <source>
        <dbReference type="ARBA" id="ARBA00022801"/>
    </source>
</evidence>
<gene>
    <name evidence="4" type="ORF">O3P16_11400</name>
</gene>
<dbReference type="RefSeq" id="WP_407031741.1">
    <property type="nucleotide sequence ID" value="NZ_JAQGEF010000012.1"/>
</dbReference>
<reference evidence="4 5" key="1">
    <citation type="submission" date="2022-12" db="EMBL/GenBank/DDBJ databases">
        <title>Chitinophagaceae gen. sp. nov., a new member of the family Chitinophagaceae, isolated from soil in a chemical factory.</title>
        <authorList>
            <person name="Ke Z."/>
        </authorList>
    </citation>
    <scope>NUCLEOTIDE SEQUENCE [LARGE SCALE GENOMIC DNA]</scope>
    <source>
        <strain evidence="4 5">LY-5</strain>
    </source>
</reference>
<dbReference type="PANTHER" id="PTHR22901:SF0">
    <property type="entry name" value="SIALATE O-ACETYLESTERASE"/>
    <property type="match status" value="1"/>
</dbReference>